<dbReference type="AlphaFoldDB" id="A0AAW0LSK1"/>
<evidence type="ECO:0000313" key="2">
    <source>
        <dbReference type="Proteomes" id="UP000237347"/>
    </source>
</evidence>
<proteinExistence type="predicted"/>
<protein>
    <submittedName>
        <fullName evidence="1">Uncharacterized protein</fullName>
    </submittedName>
</protein>
<dbReference type="EMBL" id="PKMF04000066">
    <property type="protein sequence ID" value="KAK7853386.1"/>
    <property type="molecule type" value="Genomic_DNA"/>
</dbReference>
<accession>A0AAW0LSK1</accession>
<sequence>MEQVANIPSLMATVQTLLSLFVDPDILRVFSVTCGNDIRERHVLDFELIRIQDSKPLAQPPAKWLVSPSLMTNVIHSTIAT</sequence>
<comment type="caution">
    <text evidence="1">The sequence shown here is derived from an EMBL/GenBank/DDBJ whole genome shotgun (WGS) entry which is preliminary data.</text>
</comment>
<name>A0AAW0LSK1_QUESU</name>
<reference evidence="1 2" key="1">
    <citation type="journal article" date="2018" name="Sci. Data">
        <title>The draft genome sequence of cork oak.</title>
        <authorList>
            <person name="Ramos A.M."/>
            <person name="Usie A."/>
            <person name="Barbosa P."/>
            <person name="Barros P.M."/>
            <person name="Capote T."/>
            <person name="Chaves I."/>
            <person name="Simoes F."/>
            <person name="Abreu I."/>
            <person name="Carrasquinho I."/>
            <person name="Faro C."/>
            <person name="Guimaraes J.B."/>
            <person name="Mendonca D."/>
            <person name="Nobrega F."/>
            <person name="Rodrigues L."/>
            <person name="Saibo N.J.M."/>
            <person name="Varela M.C."/>
            <person name="Egas C."/>
            <person name="Matos J."/>
            <person name="Miguel C.M."/>
            <person name="Oliveira M.M."/>
            <person name="Ricardo C.P."/>
            <person name="Goncalves S."/>
        </authorList>
    </citation>
    <scope>NUCLEOTIDE SEQUENCE [LARGE SCALE GENOMIC DNA]</scope>
    <source>
        <strain evidence="2">cv. HL8</strain>
    </source>
</reference>
<keyword evidence="2" id="KW-1185">Reference proteome</keyword>
<dbReference type="Proteomes" id="UP000237347">
    <property type="component" value="Unassembled WGS sequence"/>
</dbReference>
<evidence type="ECO:0000313" key="1">
    <source>
        <dbReference type="EMBL" id="KAK7853386.1"/>
    </source>
</evidence>
<organism evidence="1 2">
    <name type="scientific">Quercus suber</name>
    <name type="common">Cork oak</name>
    <dbReference type="NCBI Taxonomy" id="58331"/>
    <lineage>
        <taxon>Eukaryota</taxon>
        <taxon>Viridiplantae</taxon>
        <taxon>Streptophyta</taxon>
        <taxon>Embryophyta</taxon>
        <taxon>Tracheophyta</taxon>
        <taxon>Spermatophyta</taxon>
        <taxon>Magnoliopsida</taxon>
        <taxon>eudicotyledons</taxon>
        <taxon>Gunneridae</taxon>
        <taxon>Pentapetalae</taxon>
        <taxon>rosids</taxon>
        <taxon>fabids</taxon>
        <taxon>Fagales</taxon>
        <taxon>Fagaceae</taxon>
        <taxon>Quercus</taxon>
    </lineage>
</organism>
<gene>
    <name evidence="1" type="ORF">CFP56_036147</name>
</gene>